<dbReference type="Pfam" id="PF13643">
    <property type="entry name" value="DUF4145"/>
    <property type="match status" value="1"/>
</dbReference>
<name>A0A0F3GVM6_9BACT</name>
<accession>A0A0F3GVM6</accession>
<sequence>MDDNIGRLDATLPALTAFVYSYKKEDLLEREPLVLDKETKEAYLEHLRSIADKFPFLVVVGMRIYTEATIKEILRQKDIKFDERGELQEFITEIRQRGMINLQMADDLDVIRQLENIAAHGNKIKVETAQWALDVVPGILNEIKTTTL</sequence>
<evidence type="ECO:0000259" key="1">
    <source>
        <dbReference type="Pfam" id="PF13643"/>
    </source>
</evidence>
<keyword evidence="3" id="KW-1185">Reference proteome</keyword>
<dbReference type="EMBL" id="LACI01000774">
    <property type="protein sequence ID" value="KJU86024.1"/>
    <property type="molecule type" value="Genomic_DNA"/>
</dbReference>
<reference evidence="2 3" key="1">
    <citation type="submission" date="2015-02" db="EMBL/GenBank/DDBJ databases">
        <title>Single-cell genomics of uncultivated deep-branching MTB reveals a conserved set of magnetosome genes.</title>
        <authorList>
            <person name="Kolinko S."/>
            <person name="Richter M."/>
            <person name="Glockner F.O."/>
            <person name="Brachmann A."/>
            <person name="Schuler D."/>
        </authorList>
    </citation>
    <scope>NUCLEOTIDE SEQUENCE [LARGE SCALE GENOMIC DNA]</scope>
    <source>
        <strain evidence="2">TM-1</strain>
    </source>
</reference>
<feature type="domain" description="DUF4145" evidence="1">
    <location>
        <begin position="55"/>
        <end position="136"/>
    </location>
</feature>
<protein>
    <recommendedName>
        <fullName evidence="1">DUF4145 domain-containing protein</fullName>
    </recommendedName>
</protein>
<evidence type="ECO:0000313" key="2">
    <source>
        <dbReference type="EMBL" id="KJU86024.1"/>
    </source>
</evidence>
<dbReference type="AlphaFoldDB" id="A0A0F3GVM6"/>
<comment type="caution">
    <text evidence="2">The sequence shown here is derived from an EMBL/GenBank/DDBJ whole genome shotgun (WGS) entry which is preliminary data.</text>
</comment>
<gene>
    <name evidence="2" type="ORF">MBAV_001792</name>
</gene>
<dbReference type="InterPro" id="IPR025285">
    <property type="entry name" value="DUF4145"/>
</dbReference>
<proteinExistence type="predicted"/>
<organism evidence="2 3">
    <name type="scientific">Candidatus Magnetobacterium bavaricum</name>
    <dbReference type="NCBI Taxonomy" id="29290"/>
    <lineage>
        <taxon>Bacteria</taxon>
        <taxon>Pseudomonadati</taxon>
        <taxon>Nitrospirota</taxon>
        <taxon>Thermodesulfovibrionia</taxon>
        <taxon>Thermodesulfovibrionales</taxon>
        <taxon>Candidatus Magnetobacteriaceae</taxon>
        <taxon>Candidatus Magnetobacterium</taxon>
    </lineage>
</organism>
<evidence type="ECO:0000313" key="3">
    <source>
        <dbReference type="Proteomes" id="UP000033423"/>
    </source>
</evidence>
<dbReference type="Proteomes" id="UP000033423">
    <property type="component" value="Unassembled WGS sequence"/>
</dbReference>